<evidence type="ECO:0000313" key="1">
    <source>
        <dbReference type="EMBL" id="MCM2437128.1"/>
    </source>
</evidence>
<proteinExistence type="predicted"/>
<dbReference type="Proteomes" id="UP001057481">
    <property type="component" value="Unassembled WGS sequence"/>
</dbReference>
<comment type="caution">
    <text evidence="1">The sequence shown here is derived from an EMBL/GenBank/DDBJ whole genome shotgun (WGS) entry which is preliminary data.</text>
</comment>
<keyword evidence="2" id="KW-1185">Reference proteome</keyword>
<reference evidence="1" key="1">
    <citation type="submission" date="2021-04" db="EMBL/GenBank/DDBJ databases">
        <title>Taxonomic assessment of Weissella genus.</title>
        <authorList>
            <person name="Fanelli F."/>
            <person name="Chieffi D."/>
            <person name="Dell'Aquila A."/>
            <person name="Gyu-Sung C."/>
            <person name="Franz C.M.A.P."/>
            <person name="Fusco V."/>
        </authorList>
    </citation>
    <scope>NUCLEOTIDE SEQUENCE</scope>
    <source>
        <strain evidence="1">LMG 25373</strain>
    </source>
</reference>
<sequence>MIEEKNLLVVIQDPAKLKTVTAKRFTDISANVTIEKVRPVIHALAEIWDFGDIERLDFVETHSNEYNG</sequence>
<organism evidence="1 2">
    <name type="scientific">Periweissella beninensis</name>
    <dbReference type="NCBI Taxonomy" id="504936"/>
    <lineage>
        <taxon>Bacteria</taxon>
        <taxon>Bacillati</taxon>
        <taxon>Bacillota</taxon>
        <taxon>Bacilli</taxon>
        <taxon>Lactobacillales</taxon>
        <taxon>Lactobacillaceae</taxon>
        <taxon>Periweissella</taxon>
    </lineage>
</organism>
<accession>A0ABT0VH12</accession>
<name>A0ABT0VH12_9LACO</name>
<evidence type="ECO:0000313" key="2">
    <source>
        <dbReference type="Proteomes" id="UP001057481"/>
    </source>
</evidence>
<dbReference type="EMBL" id="JAGMVS010000051">
    <property type="protein sequence ID" value="MCM2437128.1"/>
    <property type="molecule type" value="Genomic_DNA"/>
</dbReference>
<protein>
    <submittedName>
        <fullName evidence="1">Uncharacterized protein</fullName>
    </submittedName>
</protein>
<gene>
    <name evidence="1" type="ORF">KAK10_04195</name>
</gene>
<dbReference type="RefSeq" id="WP_205144254.1">
    <property type="nucleotide sequence ID" value="NZ_JAFBDN010000027.1"/>
</dbReference>